<comment type="pathway">
    <text evidence="1 12">Sulfur metabolism; glutathione biosynthesis; glutathione from L-cysteine and L-glutamate: step 2/2.</text>
</comment>
<reference evidence="18" key="1">
    <citation type="submission" date="2022-11" db="UniProtKB">
        <authorList>
            <consortium name="WormBaseParasite"/>
        </authorList>
    </citation>
    <scope>IDENTIFICATION</scope>
</reference>
<feature type="binding site" evidence="13">
    <location>
        <position position="472"/>
    </location>
    <ligand>
        <name>ATP</name>
        <dbReference type="ChEBI" id="CHEBI:30616"/>
    </ligand>
</feature>
<dbReference type="SUPFAM" id="SSF52440">
    <property type="entry name" value="PreATP-grasp domain"/>
    <property type="match status" value="1"/>
</dbReference>
<dbReference type="InterPro" id="IPR037013">
    <property type="entry name" value="GSH-S_sub-bd_sf"/>
</dbReference>
<dbReference type="PIRSF" id="PIRSF001558">
    <property type="entry name" value="GSHase"/>
    <property type="match status" value="1"/>
</dbReference>
<protein>
    <recommendedName>
        <fullName evidence="4 12">Glutathione synthetase</fullName>
        <shortName evidence="12">GSH-S</shortName>
        <ecNumber evidence="3 12">6.3.2.3</ecNumber>
    </recommendedName>
</protein>
<proteinExistence type="inferred from homology"/>
<evidence type="ECO:0000256" key="9">
    <source>
        <dbReference type="ARBA" id="ARBA00022840"/>
    </source>
</evidence>
<dbReference type="Gene3D" id="3.30.1490.50">
    <property type="match status" value="1"/>
</dbReference>
<evidence type="ECO:0000256" key="11">
    <source>
        <dbReference type="ARBA" id="ARBA00048871"/>
    </source>
</evidence>
<keyword evidence="10 12" id="KW-0460">Magnesium</keyword>
<dbReference type="GO" id="GO:0005829">
    <property type="term" value="C:cytosol"/>
    <property type="evidence" value="ECO:0007669"/>
    <property type="project" value="TreeGrafter"/>
</dbReference>
<dbReference type="PANTHER" id="PTHR11130">
    <property type="entry name" value="GLUTATHIONE SYNTHETASE"/>
    <property type="match status" value="1"/>
</dbReference>
<dbReference type="GO" id="GO:0004363">
    <property type="term" value="F:glutathione synthase activity"/>
    <property type="evidence" value="ECO:0007669"/>
    <property type="project" value="UniProtKB-UniRule"/>
</dbReference>
<organism evidence="17 18">
    <name type="scientific">Globodera rostochiensis</name>
    <name type="common">Golden nematode worm</name>
    <name type="synonym">Heterodera rostochiensis</name>
    <dbReference type="NCBI Taxonomy" id="31243"/>
    <lineage>
        <taxon>Eukaryota</taxon>
        <taxon>Metazoa</taxon>
        <taxon>Ecdysozoa</taxon>
        <taxon>Nematoda</taxon>
        <taxon>Chromadorea</taxon>
        <taxon>Rhabditida</taxon>
        <taxon>Tylenchina</taxon>
        <taxon>Tylenchomorpha</taxon>
        <taxon>Tylenchoidea</taxon>
        <taxon>Heteroderidae</taxon>
        <taxon>Heteroderinae</taxon>
        <taxon>Globodera</taxon>
    </lineage>
</organism>
<evidence type="ECO:0000259" key="16">
    <source>
        <dbReference type="Pfam" id="PF03199"/>
    </source>
</evidence>
<dbReference type="EC" id="6.3.2.3" evidence="3 12"/>
<feature type="binding site" evidence="13">
    <location>
        <position position="501"/>
    </location>
    <ligand>
        <name>ATP</name>
        <dbReference type="ChEBI" id="CHEBI:30616"/>
    </ligand>
</feature>
<feature type="binding site" evidence="13">
    <location>
        <position position="507"/>
    </location>
    <ligand>
        <name>ATP</name>
        <dbReference type="ChEBI" id="CHEBI:30616"/>
    </ligand>
</feature>
<dbReference type="GO" id="GO:0005524">
    <property type="term" value="F:ATP binding"/>
    <property type="evidence" value="ECO:0007669"/>
    <property type="project" value="UniProtKB-UniRule"/>
</dbReference>
<keyword evidence="7 12" id="KW-0479">Metal-binding</keyword>
<keyword evidence="8 12" id="KW-0547">Nucleotide-binding</keyword>
<dbReference type="InterPro" id="IPR016185">
    <property type="entry name" value="PreATP-grasp_dom_sf"/>
</dbReference>
<feature type="binding site" evidence="14">
    <location>
        <position position="407"/>
    </location>
    <ligand>
        <name>Mg(2+)</name>
        <dbReference type="ChEBI" id="CHEBI:18420"/>
    </ligand>
</feature>
<feature type="binding site" evidence="13">
    <location>
        <position position="499"/>
    </location>
    <ligand>
        <name>substrate</name>
    </ligand>
</feature>
<sequence length="523" mass="59102">MKIFLISFLLAFLTVCANSTQPDQKTTTDEDEGGGDVQVIYEDAVDFAQNLSLTFLPSDHEGRGDVAEIVPFTLFPTPFPKHLFEQAKQVQLAYLLLYFRISNDFDFLIENYEEVAKTNTNVKNYLHILKTVQAEGIKQKNVLLLGRSDYMCHKVMDDETNDGQHYELKQIEFNTGQLGGVHVSRNLTQLHRRTMLKAGLDPTKEQMPDNPGDMAIAEALYMAWTAFGDPEAIFLFAASKTSRNRFGQRLIEYLLEEKSKGKMKVIRISLPDCADAMKTGGLTLDPEDSTLRLYGQKVAVTYIATEPPNPSRGEWAVRLLFERSTAIKSPTIGQDLANQKKIQQLLAKPGMVERFLPEPENAANVAAIRSTFAGLWPIHDQDDKQSQQIIQDAIQNPDKYVLKPNREGGGNNIWGEKVKEKLLTFTPEEQNAHILMERLNPMVVKNYMVRPRKVIKEKKETEKIDYAQMTTELSIIGYLFGNAHDLSVQKNVQKGHFLRTKMATENEGGVSFGTGAWDTPFLF</sequence>
<dbReference type="InterPro" id="IPR014709">
    <property type="entry name" value="Glutathione_synthase_C_euk"/>
</dbReference>
<evidence type="ECO:0000256" key="12">
    <source>
        <dbReference type="PIRNR" id="PIRNR001558"/>
    </source>
</evidence>
<dbReference type="InterPro" id="IPR005615">
    <property type="entry name" value="Glutathione_synthase"/>
</dbReference>
<evidence type="ECO:0000313" key="17">
    <source>
        <dbReference type="Proteomes" id="UP000887572"/>
    </source>
</evidence>
<feature type="domain" description="Glutathione synthase substrate-binding" evidence="16">
    <location>
        <begin position="233"/>
        <end position="337"/>
    </location>
</feature>
<feature type="binding site" evidence="13">
    <location>
        <position position="340"/>
    </location>
    <ligand>
        <name>ATP</name>
        <dbReference type="ChEBI" id="CHEBI:30616"/>
    </ligand>
</feature>
<dbReference type="Proteomes" id="UP000887572">
    <property type="component" value="Unplaced"/>
</dbReference>
<evidence type="ECO:0000256" key="10">
    <source>
        <dbReference type="ARBA" id="ARBA00022842"/>
    </source>
</evidence>
<evidence type="ECO:0000256" key="14">
    <source>
        <dbReference type="PIRSR" id="PIRSR001558-2"/>
    </source>
</evidence>
<evidence type="ECO:0000256" key="3">
    <source>
        <dbReference type="ARBA" id="ARBA00012214"/>
    </source>
</evidence>
<dbReference type="Pfam" id="PF03917">
    <property type="entry name" value="GSH_synth_ATP"/>
    <property type="match status" value="1"/>
</dbReference>
<feature type="binding site" evidence="13">
    <location>
        <position position="248"/>
    </location>
    <ligand>
        <name>substrate</name>
    </ligand>
</feature>
<dbReference type="GO" id="GO:0000287">
    <property type="term" value="F:magnesium ion binding"/>
    <property type="evidence" value="ECO:0007669"/>
    <property type="project" value="UniProtKB-UniRule"/>
</dbReference>
<evidence type="ECO:0000256" key="1">
    <source>
        <dbReference type="ARBA" id="ARBA00004965"/>
    </source>
</evidence>
<evidence type="ECO:0000256" key="8">
    <source>
        <dbReference type="ARBA" id="ARBA00022741"/>
    </source>
</evidence>
<keyword evidence="17" id="KW-1185">Reference proteome</keyword>
<evidence type="ECO:0000256" key="6">
    <source>
        <dbReference type="ARBA" id="ARBA00022684"/>
    </source>
</evidence>
<evidence type="ECO:0000256" key="13">
    <source>
        <dbReference type="PIRSR" id="PIRSR001558-1"/>
    </source>
</evidence>
<comment type="cofactor">
    <cofactor evidence="12 14">
        <name>Mg(2+)</name>
        <dbReference type="ChEBI" id="CHEBI:18420"/>
    </cofactor>
    <text evidence="12 14">Binds 1 Mg(2+) ion per subunit.</text>
</comment>
<feature type="chain" id="PRO_5036834588" description="Glutathione synthetase" evidence="15">
    <location>
        <begin position="20"/>
        <end position="523"/>
    </location>
</feature>
<dbReference type="WBParaSite" id="Gr19_v10_g9380.t1">
    <property type="protein sequence ID" value="Gr19_v10_g9380.t1"/>
    <property type="gene ID" value="Gr19_v10_g9380"/>
</dbReference>
<keyword evidence="5 12" id="KW-0436">Ligase</keyword>
<evidence type="ECO:0000256" key="5">
    <source>
        <dbReference type="ARBA" id="ARBA00022598"/>
    </source>
</evidence>
<dbReference type="InterPro" id="IPR014049">
    <property type="entry name" value="Glutathione_synthase_N_euk"/>
</dbReference>
<evidence type="ECO:0000313" key="18">
    <source>
        <dbReference type="WBParaSite" id="Gr19_v10_g9380.t1"/>
    </source>
</evidence>
<dbReference type="Gene3D" id="3.40.50.1760">
    <property type="entry name" value="Glutathione synthase, substrate-binding domain superfamily, eukaryotic"/>
    <property type="match status" value="1"/>
</dbReference>
<dbReference type="AlphaFoldDB" id="A0A914ICM3"/>
<keyword evidence="9 12" id="KW-0067">ATP-binding</keyword>
<dbReference type="Gene3D" id="3.30.470.20">
    <property type="entry name" value="ATP-grasp fold, B domain"/>
    <property type="match status" value="1"/>
</dbReference>
<comment type="catalytic activity">
    <reaction evidence="11">
        <text>gamma-L-glutamyl-L-cysteine + glycine + ATP = glutathione + ADP + phosphate + H(+)</text>
        <dbReference type="Rhea" id="RHEA:13557"/>
        <dbReference type="ChEBI" id="CHEBI:15378"/>
        <dbReference type="ChEBI" id="CHEBI:30616"/>
        <dbReference type="ChEBI" id="CHEBI:43474"/>
        <dbReference type="ChEBI" id="CHEBI:57305"/>
        <dbReference type="ChEBI" id="CHEBI:57925"/>
        <dbReference type="ChEBI" id="CHEBI:58173"/>
        <dbReference type="ChEBI" id="CHEBI:456216"/>
        <dbReference type="EC" id="6.3.2.3"/>
    </reaction>
    <physiologicalReaction direction="left-to-right" evidence="11">
        <dbReference type="Rhea" id="RHEA:13558"/>
    </physiologicalReaction>
</comment>
<dbReference type="Gene3D" id="3.30.1490.80">
    <property type="match status" value="1"/>
</dbReference>
<accession>A0A914ICM3</accession>
<name>A0A914ICM3_GLORO</name>
<dbReference type="PANTHER" id="PTHR11130:SF0">
    <property type="entry name" value="GLUTATHIONE SYNTHETASE"/>
    <property type="match status" value="1"/>
</dbReference>
<feature type="signal peptide" evidence="15">
    <location>
        <begin position="1"/>
        <end position="19"/>
    </location>
</feature>
<feature type="binding site" evidence="13">
    <location>
        <begin position="403"/>
        <end position="412"/>
    </location>
    <ligand>
        <name>ATP</name>
        <dbReference type="ChEBI" id="CHEBI:30616"/>
    </ligand>
</feature>
<dbReference type="GO" id="GO:0043295">
    <property type="term" value="F:glutathione binding"/>
    <property type="evidence" value="ECO:0007669"/>
    <property type="project" value="UniProtKB-UniRule"/>
</dbReference>
<evidence type="ECO:0000256" key="4">
    <source>
        <dbReference type="ARBA" id="ARBA00020821"/>
    </source>
</evidence>
<dbReference type="InterPro" id="IPR014042">
    <property type="entry name" value="Glutathione_synthase_a-hlx"/>
</dbReference>
<dbReference type="Pfam" id="PF03199">
    <property type="entry name" value="GSH_synthase"/>
    <property type="match status" value="1"/>
</dbReference>
<dbReference type="InterPro" id="IPR004887">
    <property type="entry name" value="GSH_synth_subst-bd"/>
</dbReference>
<evidence type="ECO:0000256" key="7">
    <source>
        <dbReference type="ARBA" id="ARBA00022723"/>
    </source>
</evidence>
<keyword evidence="6 12" id="KW-0317">Glutathione biosynthesis</keyword>
<dbReference type="SUPFAM" id="SSF56059">
    <property type="entry name" value="Glutathione synthetase ATP-binding domain-like"/>
    <property type="match status" value="1"/>
</dbReference>
<dbReference type="Gene3D" id="1.10.1080.10">
    <property type="entry name" value="Glutathione Synthetase, Chain A, domain 3"/>
    <property type="match status" value="1"/>
</dbReference>
<comment type="similarity">
    <text evidence="2 12">Belongs to the eukaryotic GSH synthase family.</text>
</comment>
<evidence type="ECO:0000256" key="2">
    <source>
        <dbReference type="ARBA" id="ARBA00010385"/>
    </source>
</evidence>
<evidence type="ECO:0000256" key="15">
    <source>
        <dbReference type="SAM" id="SignalP"/>
    </source>
</evidence>
<keyword evidence="15" id="KW-0732">Signal</keyword>